<dbReference type="NCBIfam" id="TIGR01891">
    <property type="entry name" value="amidohydrolases"/>
    <property type="match status" value="1"/>
</dbReference>
<feature type="binding site" evidence="5">
    <location>
        <position position="104"/>
    </location>
    <ligand>
        <name>Mn(2+)</name>
        <dbReference type="ChEBI" id="CHEBI:29035"/>
        <label>2</label>
    </ligand>
</feature>
<keyword evidence="3" id="KW-0220">Diaminopimelate biosynthesis</keyword>
<evidence type="ECO:0000313" key="7">
    <source>
        <dbReference type="EMBL" id="EEW37017.1"/>
    </source>
</evidence>
<name>C8NH40_9LACT</name>
<dbReference type="Gene3D" id="3.40.630.10">
    <property type="entry name" value="Zn peptidases"/>
    <property type="match status" value="1"/>
</dbReference>
<keyword evidence="7" id="KW-0645">Protease</keyword>
<feature type="domain" description="Peptidase M20 dimerisation" evidence="6">
    <location>
        <begin position="186"/>
        <end position="277"/>
    </location>
</feature>
<dbReference type="Proteomes" id="UP000005926">
    <property type="component" value="Unassembled WGS sequence"/>
</dbReference>
<dbReference type="GO" id="GO:0009085">
    <property type="term" value="P:lysine biosynthetic process"/>
    <property type="evidence" value="ECO:0007669"/>
    <property type="project" value="UniProtKB-KW"/>
</dbReference>
<organism evidence="7 8">
    <name type="scientific">Granulicatella adiacens ATCC 49175</name>
    <dbReference type="NCBI Taxonomy" id="638301"/>
    <lineage>
        <taxon>Bacteria</taxon>
        <taxon>Bacillati</taxon>
        <taxon>Bacillota</taxon>
        <taxon>Bacilli</taxon>
        <taxon>Lactobacillales</taxon>
        <taxon>Carnobacteriaceae</taxon>
        <taxon>Granulicatella</taxon>
    </lineage>
</organism>
<feature type="binding site" evidence="5">
    <location>
        <position position="138"/>
    </location>
    <ligand>
        <name>Mn(2+)</name>
        <dbReference type="ChEBI" id="CHEBI:29035"/>
        <label>2</label>
    </ligand>
</feature>
<dbReference type="SUPFAM" id="SSF55031">
    <property type="entry name" value="Bacterial exopeptidase dimerisation domain"/>
    <property type="match status" value="1"/>
</dbReference>
<dbReference type="GO" id="GO:0019877">
    <property type="term" value="P:diaminopimelate biosynthetic process"/>
    <property type="evidence" value="ECO:0007669"/>
    <property type="project" value="UniProtKB-KW"/>
</dbReference>
<feature type="binding site" evidence="5">
    <location>
        <position position="162"/>
    </location>
    <ligand>
        <name>Mn(2+)</name>
        <dbReference type="ChEBI" id="CHEBI:29035"/>
        <label>2</label>
    </ligand>
</feature>
<keyword evidence="7" id="KW-0121">Carboxypeptidase</keyword>
<evidence type="ECO:0000256" key="5">
    <source>
        <dbReference type="PIRSR" id="PIRSR005962-1"/>
    </source>
</evidence>
<evidence type="ECO:0000313" key="8">
    <source>
        <dbReference type="Proteomes" id="UP000005926"/>
    </source>
</evidence>
<proteinExistence type="predicted"/>
<keyword evidence="5" id="KW-0479">Metal-binding</keyword>
<evidence type="ECO:0000256" key="3">
    <source>
        <dbReference type="ARBA" id="ARBA00022915"/>
    </source>
</evidence>
<accession>C8NH40</accession>
<feature type="binding site" evidence="5">
    <location>
        <position position="361"/>
    </location>
    <ligand>
        <name>Mn(2+)</name>
        <dbReference type="ChEBI" id="CHEBI:29035"/>
        <label>2</label>
    </ligand>
</feature>
<dbReference type="GeneID" id="78411986"/>
<dbReference type="Pfam" id="PF07687">
    <property type="entry name" value="M20_dimer"/>
    <property type="match status" value="1"/>
</dbReference>
<comment type="caution">
    <text evidence="7">The sequence shown here is derived from an EMBL/GenBank/DDBJ whole genome shotgun (WGS) entry which is preliminary data.</text>
</comment>
<reference evidence="7 8" key="1">
    <citation type="submission" date="2009-08" db="EMBL/GenBank/DDBJ databases">
        <authorList>
            <person name="Muzny D."/>
            <person name="Qin X."/>
            <person name="Deng J."/>
            <person name="Jiang H."/>
            <person name="Liu Y."/>
            <person name="Qu J."/>
            <person name="Song X.-Z."/>
            <person name="Zhang L."/>
            <person name="Thornton R."/>
            <person name="Coyle M."/>
            <person name="Francisco L."/>
            <person name="Jackson L."/>
            <person name="Javaid M."/>
            <person name="Korchina V."/>
            <person name="Kovar C."/>
            <person name="Mata R."/>
            <person name="Mathew T."/>
            <person name="Ngo R."/>
            <person name="Nguyen L."/>
            <person name="Nguyen N."/>
            <person name="Okwuonu G."/>
            <person name="Ongeri F."/>
            <person name="Pham C."/>
            <person name="Simmons D."/>
            <person name="Wilczek-Boney K."/>
            <person name="Hale W."/>
            <person name="Jakkamsetti A."/>
            <person name="Pham P."/>
            <person name="Ruth R."/>
            <person name="San Lucas F."/>
            <person name="Warren J."/>
            <person name="Zhang J."/>
            <person name="Zhao Z."/>
            <person name="Zhou C."/>
            <person name="Zhu D."/>
            <person name="Lee S."/>
            <person name="Bess C."/>
            <person name="Blankenburg K."/>
            <person name="Forbes L."/>
            <person name="Fu Q."/>
            <person name="Gubbala S."/>
            <person name="Hirani K."/>
            <person name="Jayaseelan J.C."/>
            <person name="Lara F."/>
            <person name="Munidasa M."/>
            <person name="Palculict T."/>
            <person name="Patil S."/>
            <person name="Pu L.-L."/>
            <person name="Saada N."/>
            <person name="Tang L."/>
            <person name="Weissenberger G."/>
            <person name="Zhu Y."/>
            <person name="Hemphill L."/>
            <person name="Shang Y."/>
            <person name="Youmans B."/>
            <person name="Ayvaz T."/>
            <person name="Ross M."/>
            <person name="Santibanez J."/>
            <person name="Aqrawi P."/>
            <person name="Gross S."/>
            <person name="Joshi V."/>
            <person name="Fowler G."/>
            <person name="Nazareth L."/>
            <person name="Reid J."/>
            <person name="Worley K."/>
            <person name="Petrosino J."/>
            <person name="Highlander S."/>
            <person name="Gibbs R."/>
        </authorList>
    </citation>
    <scope>NUCLEOTIDE SEQUENCE [LARGE SCALE GENOMIC DNA]</scope>
    <source>
        <strain evidence="7 8">ATCC 49175</strain>
    </source>
</reference>
<comment type="cofactor">
    <cofactor evidence="5">
        <name>Mn(2+)</name>
        <dbReference type="ChEBI" id="CHEBI:29035"/>
    </cofactor>
    <text evidence="5">The Mn(2+) ion enhances activity.</text>
</comment>
<dbReference type="GO" id="GO:0046872">
    <property type="term" value="F:metal ion binding"/>
    <property type="evidence" value="ECO:0007669"/>
    <property type="project" value="UniProtKB-KW"/>
</dbReference>
<keyword evidence="8" id="KW-1185">Reference proteome</keyword>
<dbReference type="EMBL" id="ACKZ01000020">
    <property type="protein sequence ID" value="EEW37017.1"/>
    <property type="molecule type" value="Genomic_DNA"/>
</dbReference>
<evidence type="ECO:0000259" key="6">
    <source>
        <dbReference type="Pfam" id="PF07687"/>
    </source>
</evidence>
<dbReference type="SUPFAM" id="SSF53187">
    <property type="entry name" value="Zn-dependent exopeptidases"/>
    <property type="match status" value="1"/>
</dbReference>
<keyword evidence="4" id="KW-0457">Lysine biosynthesis</keyword>
<evidence type="ECO:0000256" key="1">
    <source>
        <dbReference type="ARBA" id="ARBA00022605"/>
    </source>
</evidence>
<dbReference type="PANTHER" id="PTHR11014">
    <property type="entry name" value="PEPTIDASE M20 FAMILY MEMBER"/>
    <property type="match status" value="1"/>
</dbReference>
<gene>
    <name evidence="7" type="ORF">HMPREF0444_1235</name>
</gene>
<dbReference type="eggNOG" id="COG1473">
    <property type="taxonomic scope" value="Bacteria"/>
</dbReference>
<dbReference type="InterPro" id="IPR011650">
    <property type="entry name" value="Peptidase_M20_dimer"/>
</dbReference>
<dbReference type="GO" id="GO:0050118">
    <property type="term" value="F:N-acetyldiaminopimelate deacetylase activity"/>
    <property type="evidence" value="ECO:0007669"/>
    <property type="project" value="UniProtKB-ARBA"/>
</dbReference>
<dbReference type="AlphaFoldDB" id="C8NH40"/>
<sequence length="388" mass="41855">MSGIQEKASKLQEYLVKTRRHLHENPESSLKEFETAAFIQKELTSFGVPFEKVGETGTLAIIKGGKGEGRTVLLRADIDALELPDCTEKPYASKRPGLNHACGHDAHTAMGLGTAKLLNDIKDTFSGTVKIAFQPAEEIGAGAKQFVASGQIDDIDESFAIHVNSSLPVGTFAVQGGPVNASCDIFKIKITGKSAHVGRPHLGHDALVTASETVVALQTIVAREINPGDRAVVGIGKLNAGTRYNIVANDAELEGTIRAFSHETRAHLKEAVTRIARGVAEINRCEFEIDWYDAAAPVINTPELALEFQKAVSEVEGIHQVLKEYDMSMGADDFADYLVDKPGVYGLLGSSSSEESSFGHHHEKFDIDESILSVGVSCEVNYILQRLS</sequence>
<feature type="binding site" evidence="5">
    <location>
        <position position="102"/>
    </location>
    <ligand>
        <name>Mn(2+)</name>
        <dbReference type="ChEBI" id="CHEBI:29035"/>
        <label>2</label>
    </ligand>
</feature>
<dbReference type="InterPro" id="IPR002933">
    <property type="entry name" value="Peptidase_M20"/>
</dbReference>
<dbReference type="InterPro" id="IPR036264">
    <property type="entry name" value="Bact_exopeptidase_dim_dom"/>
</dbReference>
<dbReference type="InterPro" id="IPR017439">
    <property type="entry name" value="Amidohydrolase"/>
</dbReference>
<dbReference type="Gene3D" id="3.30.70.360">
    <property type="match status" value="1"/>
</dbReference>
<keyword evidence="5" id="KW-0464">Manganese</keyword>
<dbReference type="EC" id="3.4.17.-" evidence="7"/>
<dbReference type="STRING" id="638301.HMPREF0444_1235"/>
<evidence type="ECO:0000256" key="2">
    <source>
        <dbReference type="ARBA" id="ARBA00022801"/>
    </source>
</evidence>
<keyword evidence="1" id="KW-0028">Amino-acid biosynthesis</keyword>
<dbReference type="Pfam" id="PF01546">
    <property type="entry name" value="Peptidase_M20"/>
    <property type="match status" value="1"/>
</dbReference>
<dbReference type="PANTHER" id="PTHR11014:SF63">
    <property type="entry name" value="METALLOPEPTIDASE, PUTATIVE (AFU_ORTHOLOGUE AFUA_6G09600)-RELATED"/>
    <property type="match status" value="1"/>
</dbReference>
<dbReference type="RefSeq" id="WP_005607511.1">
    <property type="nucleotide sequence ID" value="NZ_CP102283.1"/>
</dbReference>
<dbReference type="FunFam" id="3.30.70.360:FF:000001">
    <property type="entry name" value="N-acetyldiaminopimelate deacetylase"/>
    <property type="match status" value="1"/>
</dbReference>
<keyword evidence="2 7" id="KW-0378">Hydrolase</keyword>
<dbReference type="PIRSF" id="PIRSF005962">
    <property type="entry name" value="Pept_M20D_amidohydro"/>
    <property type="match status" value="1"/>
</dbReference>
<dbReference type="GO" id="GO:0004180">
    <property type="term" value="F:carboxypeptidase activity"/>
    <property type="evidence" value="ECO:0007669"/>
    <property type="project" value="UniProtKB-KW"/>
</dbReference>
<protein>
    <submittedName>
        <fullName evidence="7">Amidohydrolase</fullName>
        <ecNumber evidence="7">3.4.17.-</ecNumber>
    </submittedName>
</protein>
<evidence type="ECO:0000256" key="4">
    <source>
        <dbReference type="ARBA" id="ARBA00023154"/>
    </source>
</evidence>
<dbReference type="HOGENOM" id="CLU_023257_0_1_9"/>